<protein>
    <submittedName>
        <fullName evidence="2">Uncharacterized protein</fullName>
    </submittedName>
</protein>
<evidence type="ECO:0000256" key="1">
    <source>
        <dbReference type="SAM" id="MobiDB-lite"/>
    </source>
</evidence>
<name>A0A0D2PAY3_HYPSF</name>
<sequence>MTGCVTALSAGTVLGLAYLPQHPCYYFIPASIVAKTYSNSLMAILNSRIKPVSNAAAFAAPLWNEEAQQIGSISSIGATQNIVFRRDSETGSSLVRLRGSDQRGATEGGAGAPYSERAVTWAACAGKREHRRRGPGLMSSLSLRHRRRS</sequence>
<accession>A0A0D2PAY3</accession>
<reference evidence="3" key="1">
    <citation type="submission" date="2014-04" db="EMBL/GenBank/DDBJ databases">
        <title>Evolutionary Origins and Diversification of the Mycorrhizal Mutualists.</title>
        <authorList>
            <consortium name="DOE Joint Genome Institute"/>
            <consortium name="Mycorrhizal Genomics Consortium"/>
            <person name="Kohler A."/>
            <person name="Kuo A."/>
            <person name="Nagy L.G."/>
            <person name="Floudas D."/>
            <person name="Copeland A."/>
            <person name="Barry K.W."/>
            <person name="Cichocki N."/>
            <person name="Veneault-Fourrey C."/>
            <person name="LaButti K."/>
            <person name="Lindquist E.A."/>
            <person name="Lipzen A."/>
            <person name="Lundell T."/>
            <person name="Morin E."/>
            <person name="Murat C."/>
            <person name="Riley R."/>
            <person name="Ohm R."/>
            <person name="Sun H."/>
            <person name="Tunlid A."/>
            <person name="Henrissat B."/>
            <person name="Grigoriev I.V."/>
            <person name="Hibbett D.S."/>
            <person name="Martin F."/>
        </authorList>
    </citation>
    <scope>NUCLEOTIDE SEQUENCE [LARGE SCALE GENOMIC DNA]</scope>
    <source>
        <strain evidence="3">FD-334 SS-4</strain>
    </source>
</reference>
<evidence type="ECO:0000313" key="3">
    <source>
        <dbReference type="Proteomes" id="UP000054270"/>
    </source>
</evidence>
<dbReference type="Proteomes" id="UP000054270">
    <property type="component" value="Unassembled WGS sequence"/>
</dbReference>
<keyword evidence="3" id="KW-1185">Reference proteome</keyword>
<evidence type="ECO:0000313" key="2">
    <source>
        <dbReference type="EMBL" id="KJA17505.1"/>
    </source>
</evidence>
<organism evidence="2 3">
    <name type="scientific">Hypholoma sublateritium (strain FD-334 SS-4)</name>
    <dbReference type="NCBI Taxonomy" id="945553"/>
    <lineage>
        <taxon>Eukaryota</taxon>
        <taxon>Fungi</taxon>
        <taxon>Dikarya</taxon>
        <taxon>Basidiomycota</taxon>
        <taxon>Agaricomycotina</taxon>
        <taxon>Agaricomycetes</taxon>
        <taxon>Agaricomycetidae</taxon>
        <taxon>Agaricales</taxon>
        <taxon>Agaricineae</taxon>
        <taxon>Strophariaceae</taxon>
        <taxon>Hypholoma</taxon>
    </lineage>
</organism>
<dbReference type="AlphaFoldDB" id="A0A0D2PAY3"/>
<dbReference type="EMBL" id="KN817602">
    <property type="protein sequence ID" value="KJA17505.1"/>
    <property type="molecule type" value="Genomic_DNA"/>
</dbReference>
<gene>
    <name evidence="2" type="ORF">HYPSUDRAFT_46278</name>
</gene>
<proteinExistence type="predicted"/>
<feature type="region of interest" description="Disordered" evidence="1">
    <location>
        <begin position="130"/>
        <end position="149"/>
    </location>
</feature>